<name>A0ABQ8FM34_9FUNG</name>
<comment type="subcellular location">
    <subcellularLocation>
        <location evidence="1">Cell projection</location>
        <location evidence="1">Cilium</location>
    </subcellularLocation>
</comment>
<evidence type="ECO:0000313" key="10">
    <source>
        <dbReference type="Proteomes" id="UP001648503"/>
    </source>
</evidence>
<comment type="caution">
    <text evidence="9">The sequence shown here is derived from an EMBL/GenBank/DDBJ whole genome shotgun (WGS) entry which is preliminary data.</text>
</comment>
<proteinExistence type="inferred from homology"/>
<keyword evidence="10" id="KW-1185">Reference proteome</keyword>
<dbReference type="EMBL" id="JAFCIX010000030">
    <property type="protein sequence ID" value="KAH6600610.1"/>
    <property type="molecule type" value="Genomic_DNA"/>
</dbReference>
<dbReference type="InterPro" id="IPR043596">
    <property type="entry name" value="CFAP53/TCHP"/>
</dbReference>
<dbReference type="Proteomes" id="UP001648503">
    <property type="component" value="Unassembled WGS sequence"/>
</dbReference>
<accession>A0ABQ8FM34</accession>
<feature type="domain" description="Trichohyalin-plectin-homology" evidence="8">
    <location>
        <begin position="137"/>
        <end position="472"/>
    </location>
</feature>
<feature type="coiled-coil region" evidence="7">
    <location>
        <begin position="215"/>
        <end position="251"/>
    </location>
</feature>
<dbReference type="InterPro" id="IPR043597">
    <property type="entry name" value="TPH_dom"/>
</dbReference>
<evidence type="ECO:0000256" key="3">
    <source>
        <dbReference type="ARBA" id="ARBA00023069"/>
    </source>
</evidence>
<evidence type="ECO:0000313" key="9">
    <source>
        <dbReference type="EMBL" id="KAH6600610.1"/>
    </source>
</evidence>
<evidence type="ECO:0000256" key="1">
    <source>
        <dbReference type="ARBA" id="ARBA00004138"/>
    </source>
</evidence>
<sequence>MTTAAARPLGLKPDYLITNRRREEDSRNLNRETTQYYARTAMKSQFEEKTNKSIRQKHILQRFNELKAAECCKLEERQNRLRQLFSDDEERYRQCFIAKEETRESRVDAMRARMMELRELREREHKAVVEDKLMQRWRNECDELRAVESKMREKQVAVARELQIQEQADRKALERKEEHYYDVMWEHDRQKKIDRENADRAHQKEINETMTLVLAEQMQALKIQAQTEVELKREEARLMREEYETRQIEDEREYRRKLQEQRIIRQDLDDFNKIKLKQRQHDVQEALEMDMKIISEFLTMEKEEKEGKQRRRDEWRQEMRLHREHLLTQREEEKNLKREIECWYMNEQERVWKGRTEKWRKEQAVRDKLMKDVIEGRHEQIQYALERNRQRQEQIYQEKLEIEKQIQEAKASEAQRYNKAIKTKYEWSTLLKDQIEAVERKRLEEKHRIQSEDDAAKLADSRYQMLLQSELARASHS</sequence>
<evidence type="ECO:0000256" key="4">
    <source>
        <dbReference type="ARBA" id="ARBA00023273"/>
    </source>
</evidence>
<dbReference type="Pfam" id="PF13868">
    <property type="entry name" value="TPH"/>
    <property type="match status" value="1"/>
</dbReference>
<evidence type="ECO:0000259" key="8">
    <source>
        <dbReference type="Pfam" id="PF13868"/>
    </source>
</evidence>
<gene>
    <name evidence="9" type="ORF">BASA50_002175</name>
</gene>
<keyword evidence="3" id="KW-0969">Cilium</keyword>
<protein>
    <recommendedName>
        <fullName evidence="6">Cilia- and flagella-associated protein 53</fullName>
    </recommendedName>
</protein>
<keyword evidence="2 7" id="KW-0175">Coiled coil</keyword>
<evidence type="ECO:0000256" key="2">
    <source>
        <dbReference type="ARBA" id="ARBA00023054"/>
    </source>
</evidence>
<keyword evidence="4" id="KW-0966">Cell projection</keyword>
<evidence type="ECO:0000256" key="6">
    <source>
        <dbReference type="ARBA" id="ARBA00033773"/>
    </source>
</evidence>
<dbReference type="PANTHER" id="PTHR31183">
    <property type="entry name" value="TRICHOPLEIN KERATIN FILAMENT-BINDING PROTEIN FAMILY MEMBER"/>
    <property type="match status" value="1"/>
</dbReference>
<reference evidence="9 10" key="1">
    <citation type="submission" date="2021-02" db="EMBL/GenBank/DDBJ databases">
        <title>Variation within the Batrachochytrium salamandrivorans European outbreak.</title>
        <authorList>
            <person name="Kelly M."/>
            <person name="Pasmans F."/>
            <person name="Shea T.P."/>
            <person name="Munoz J.F."/>
            <person name="Carranza S."/>
            <person name="Cuomo C.A."/>
            <person name="Martel A."/>
        </authorList>
    </citation>
    <scope>NUCLEOTIDE SEQUENCE [LARGE SCALE GENOMIC DNA]</scope>
    <source>
        <strain evidence="9 10">AMFP18/2</strain>
    </source>
</reference>
<comment type="similarity">
    <text evidence="5">Belongs to the CFAP53 family.</text>
</comment>
<dbReference type="PANTHER" id="PTHR31183:SF1">
    <property type="entry name" value="CILIA- AND FLAGELLA-ASSOCIATED PROTEIN 53"/>
    <property type="match status" value="1"/>
</dbReference>
<evidence type="ECO:0000256" key="5">
    <source>
        <dbReference type="ARBA" id="ARBA00033747"/>
    </source>
</evidence>
<evidence type="ECO:0000256" key="7">
    <source>
        <dbReference type="SAM" id="Coils"/>
    </source>
</evidence>
<organism evidence="9 10">
    <name type="scientific">Batrachochytrium salamandrivorans</name>
    <dbReference type="NCBI Taxonomy" id="1357716"/>
    <lineage>
        <taxon>Eukaryota</taxon>
        <taxon>Fungi</taxon>
        <taxon>Fungi incertae sedis</taxon>
        <taxon>Chytridiomycota</taxon>
        <taxon>Chytridiomycota incertae sedis</taxon>
        <taxon>Chytridiomycetes</taxon>
        <taxon>Rhizophydiales</taxon>
        <taxon>Rhizophydiales incertae sedis</taxon>
        <taxon>Batrachochytrium</taxon>
    </lineage>
</organism>